<proteinExistence type="predicted"/>
<gene>
    <name evidence="1" type="ORF">ACFFU9_10495</name>
</gene>
<dbReference type="RefSeq" id="WP_379861393.1">
    <property type="nucleotide sequence ID" value="NZ_JBHMFC010000051.1"/>
</dbReference>
<dbReference type="Proteomes" id="UP001589585">
    <property type="component" value="Unassembled WGS sequence"/>
</dbReference>
<protein>
    <submittedName>
        <fullName evidence="1">Uncharacterized protein</fullName>
    </submittedName>
</protein>
<keyword evidence="2" id="KW-1185">Reference proteome</keyword>
<accession>A0ABV5FCT2</accession>
<reference evidence="1 2" key="1">
    <citation type="submission" date="2024-09" db="EMBL/GenBank/DDBJ databases">
        <authorList>
            <person name="Sun Q."/>
            <person name="Mori K."/>
        </authorList>
    </citation>
    <scope>NUCLEOTIDE SEQUENCE [LARGE SCALE GENOMIC DNA]</scope>
    <source>
        <strain evidence="1 2">CECT 8622</strain>
    </source>
</reference>
<sequence>MNIQGYSNGKKLTKTMLGNMTILEQLDYVKLYFDMHQKHYKREINDALDMYMCILCPAAVGKEDSFVLYSKEKDKRDSTNYYTKNHSIDGEYYYEKKETVLKGQANNEITRGELKPRLLMWTAKGIAKKNTCRIDASTCEFGSSAGNNESSDLDIPGGIKWLKSKSISSSFEDRSKYKVLYDQDANRVSLEGEDTMDCSETVCRYLQKIEWSEEVLNLNTSELYNFAKKNSNWLVIPI</sequence>
<comment type="caution">
    <text evidence="1">The sequence shown here is derived from an EMBL/GenBank/DDBJ whole genome shotgun (WGS) entry which is preliminary data.</text>
</comment>
<evidence type="ECO:0000313" key="1">
    <source>
        <dbReference type="EMBL" id="MFB9057169.1"/>
    </source>
</evidence>
<organism evidence="1 2">
    <name type="scientific">Mariniflexile ostreae</name>
    <dbReference type="NCBI Taxonomy" id="1520892"/>
    <lineage>
        <taxon>Bacteria</taxon>
        <taxon>Pseudomonadati</taxon>
        <taxon>Bacteroidota</taxon>
        <taxon>Flavobacteriia</taxon>
        <taxon>Flavobacteriales</taxon>
        <taxon>Flavobacteriaceae</taxon>
        <taxon>Mariniflexile</taxon>
    </lineage>
</organism>
<name>A0ABV5FCT2_9FLAO</name>
<evidence type="ECO:0000313" key="2">
    <source>
        <dbReference type="Proteomes" id="UP001589585"/>
    </source>
</evidence>
<dbReference type="EMBL" id="JBHMFC010000051">
    <property type="protein sequence ID" value="MFB9057169.1"/>
    <property type="molecule type" value="Genomic_DNA"/>
</dbReference>